<dbReference type="PANTHER" id="PTHR31001:SF90">
    <property type="entry name" value="CENTROMERE DNA-BINDING PROTEIN COMPLEX CBF3 SUBUNIT B"/>
    <property type="match status" value="1"/>
</dbReference>
<sequence>MSMKHSSAVEATQSDVPEAAGNPAHVTSSRRQIVCNECKRLKVRCDLREPCEPCTRRKVGHLCLYNVKDNLSLKSLHNRVSDLEATLAKIRPVECRCPIILSQERCNLLPASSSSSSASKHSLSHLLSPMTVIQQPAETAVPLMNELHCGRIISPSANTKGDFGVVDTGGISHHQPYHGHNFLHLNHATSGNAGKRRREVDRDSDADDVDLEDRNEGSESSGPSRHLNKVTAKKKKSSTAVLGGSCILSKRRCLVDLDSPEGRTNFIVQSIQYLYTVTHEQTEEIFIQDLIAYLNAAMPMGKHEDFDAAEVSHVVSAFVRSSQIDHYYDDDYALNFLLQFDGQVVKSV</sequence>
<comment type="subcellular location">
    <subcellularLocation>
        <location evidence="1">Nucleus</location>
    </subcellularLocation>
</comment>
<dbReference type="EMBL" id="ML170198">
    <property type="protein sequence ID" value="TDL19331.1"/>
    <property type="molecule type" value="Genomic_DNA"/>
</dbReference>
<dbReference type="InterPro" id="IPR050613">
    <property type="entry name" value="Sec_Metabolite_Reg"/>
</dbReference>
<dbReference type="OrthoDB" id="3270344at2759"/>
<proteinExistence type="predicted"/>
<dbReference type="Pfam" id="PF00172">
    <property type="entry name" value="Zn_clus"/>
    <property type="match status" value="1"/>
</dbReference>
<feature type="region of interest" description="Disordered" evidence="3">
    <location>
        <begin position="177"/>
        <end position="233"/>
    </location>
</feature>
<dbReference type="InterPro" id="IPR001138">
    <property type="entry name" value="Zn2Cys6_DnaBD"/>
</dbReference>
<dbReference type="PROSITE" id="PS00463">
    <property type="entry name" value="ZN2_CY6_FUNGAL_1"/>
    <property type="match status" value="1"/>
</dbReference>
<keyword evidence="6" id="KW-1185">Reference proteome</keyword>
<dbReference type="GO" id="GO:0000981">
    <property type="term" value="F:DNA-binding transcription factor activity, RNA polymerase II-specific"/>
    <property type="evidence" value="ECO:0007669"/>
    <property type="project" value="InterPro"/>
</dbReference>
<dbReference type="PANTHER" id="PTHR31001">
    <property type="entry name" value="UNCHARACTERIZED TRANSCRIPTIONAL REGULATORY PROTEIN"/>
    <property type="match status" value="1"/>
</dbReference>
<evidence type="ECO:0000256" key="1">
    <source>
        <dbReference type="ARBA" id="ARBA00004123"/>
    </source>
</evidence>
<keyword evidence="2" id="KW-0539">Nucleus</keyword>
<dbReference type="CDD" id="cd00067">
    <property type="entry name" value="GAL4"/>
    <property type="match status" value="1"/>
</dbReference>
<evidence type="ECO:0000259" key="4">
    <source>
        <dbReference type="PROSITE" id="PS50048"/>
    </source>
</evidence>
<feature type="region of interest" description="Disordered" evidence="3">
    <location>
        <begin position="1"/>
        <end position="25"/>
    </location>
</feature>
<gene>
    <name evidence="5" type="ORF">BD410DRAFT_830449</name>
</gene>
<dbReference type="Gene3D" id="4.10.240.10">
    <property type="entry name" value="Zn(2)-C6 fungal-type DNA-binding domain"/>
    <property type="match status" value="1"/>
</dbReference>
<accession>A0A4Y7PW91</accession>
<evidence type="ECO:0000256" key="3">
    <source>
        <dbReference type="SAM" id="MobiDB-lite"/>
    </source>
</evidence>
<dbReference type="Proteomes" id="UP000294933">
    <property type="component" value="Unassembled WGS sequence"/>
</dbReference>
<evidence type="ECO:0000313" key="6">
    <source>
        <dbReference type="Proteomes" id="UP000294933"/>
    </source>
</evidence>
<dbReference type="AlphaFoldDB" id="A0A4Y7PW91"/>
<feature type="domain" description="Zn(2)-C6 fungal-type" evidence="4">
    <location>
        <begin position="34"/>
        <end position="65"/>
    </location>
</feature>
<dbReference type="STRING" id="50990.A0A4Y7PW91"/>
<dbReference type="InterPro" id="IPR036864">
    <property type="entry name" value="Zn2-C6_fun-type_DNA-bd_sf"/>
</dbReference>
<dbReference type="GO" id="GO:0008270">
    <property type="term" value="F:zinc ion binding"/>
    <property type="evidence" value="ECO:0007669"/>
    <property type="project" value="InterPro"/>
</dbReference>
<dbReference type="SMART" id="SM00066">
    <property type="entry name" value="GAL4"/>
    <property type="match status" value="1"/>
</dbReference>
<dbReference type="SUPFAM" id="SSF57701">
    <property type="entry name" value="Zn2/Cys6 DNA-binding domain"/>
    <property type="match status" value="1"/>
</dbReference>
<dbReference type="PROSITE" id="PS50048">
    <property type="entry name" value="ZN2_CY6_FUNGAL_2"/>
    <property type="match status" value="1"/>
</dbReference>
<protein>
    <recommendedName>
        <fullName evidence="4">Zn(2)-C6 fungal-type domain-containing protein</fullName>
    </recommendedName>
</protein>
<evidence type="ECO:0000313" key="5">
    <source>
        <dbReference type="EMBL" id="TDL19331.1"/>
    </source>
</evidence>
<name>A0A4Y7PW91_9AGAM</name>
<dbReference type="GO" id="GO:0005634">
    <property type="term" value="C:nucleus"/>
    <property type="evidence" value="ECO:0007669"/>
    <property type="project" value="UniProtKB-SubCell"/>
</dbReference>
<organism evidence="5 6">
    <name type="scientific">Rickenella mellea</name>
    <dbReference type="NCBI Taxonomy" id="50990"/>
    <lineage>
        <taxon>Eukaryota</taxon>
        <taxon>Fungi</taxon>
        <taxon>Dikarya</taxon>
        <taxon>Basidiomycota</taxon>
        <taxon>Agaricomycotina</taxon>
        <taxon>Agaricomycetes</taxon>
        <taxon>Hymenochaetales</taxon>
        <taxon>Rickenellaceae</taxon>
        <taxon>Rickenella</taxon>
    </lineage>
</organism>
<reference evidence="5 6" key="1">
    <citation type="submission" date="2018-06" db="EMBL/GenBank/DDBJ databases">
        <title>A transcriptomic atlas of mushroom development highlights an independent origin of complex multicellularity.</title>
        <authorList>
            <consortium name="DOE Joint Genome Institute"/>
            <person name="Krizsan K."/>
            <person name="Almasi E."/>
            <person name="Merenyi Z."/>
            <person name="Sahu N."/>
            <person name="Viragh M."/>
            <person name="Koszo T."/>
            <person name="Mondo S."/>
            <person name="Kiss B."/>
            <person name="Balint B."/>
            <person name="Kues U."/>
            <person name="Barry K."/>
            <person name="Hegedus J.C."/>
            <person name="Henrissat B."/>
            <person name="Johnson J."/>
            <person name="Lipzen A."/>
            <person name="Ohm R."/>
            <person name="Nagy I."/>
            <person name="Pangilinan J."/>
            <person name="Yan J."/>
            <person name="Xiong Y."/>
            <person name="Grigoriev I.V."/>
            <person name="Hibbett D.S."/>
            <person name="Nagy L.G."/>
        </authorList>
    </citation>
    <scope>NUCLEOTIDE SEQUENCE [LARGE SCALE GENOMIC DNA]</scope>
    <source>
        <strain evidence="5 6">SZMC22713</strain>
    </source>
</reference>
<dbReference type="VEuPathDB" id="FungiDB:BD410DRAFT_830449"/>
<evidence type="ECO:0000256" key="2">
    <source>
        <dbReference type="ARBA" id="ARBA00023242"/>
    </source>
</evidence>